<comment type="similarity">
    <text evidence="3">Belongs to the cysteine synthase/cystathionine beta-synthase family.</text>
</comment>
<keyword evidence="7" id="KW-0456">Lyase</keyword>
<dbReference type="InterPro" id="IPR036052">
    <property type="entry name" value="TrpB-like_PALP_sf"/>
</dbReference>
<dbReference type="CDD" id="cd01561">
    <property type="entry name" value="CBS_like"/>
    <property type="match status" value="1"/>
</dbReference>
<evidence type="ECO:0000256" key="9">
    <source>
        <dbReference type="ARBA" id="ARBA00047490"/>
    </source>
</evidence>
<dbReference type="EC" id="4.2.1.22" evidence="4 10"/>
<gene>
    <name evidence="13" type="primary">cbs</name>
    <name evidence="13" type="ORF">Hgul01_00039</name>
</gene>
<name>A0ABP9WSS5_9CHLR</name>
<dbReference type="SMART" id="SM00116">
    <property type="entry name" value="CBS"/>
    <property type="match status" value="2"/>
</dbReference>
<evidence type="ECO:0000256" key="1">
    <source>
        <dbReference type="ARBA" id="ARBA00001933"/>
    </source>
</evidence>
<dbReference type="InterPro" id="IPR046342">
    <property type="entry name" value="CBS_dom_sf"/>
</dbReference>
<evidence type="ECO:0000256" key="11">
    <source>
        <dbReference type="PROSITE-ProRule" id="PRU00703"/>
    </source>
</evidence>
<dbReference type="PROSITE" id="PS00901">
    <property type="entry name" value="CYS_SYNTHASE"/>
    <property type="match status" value="1"/>
</dbReference>
<dbReference type="Gene3D" id="3.40.50.1100">
    <property type="match status" value="2"/>
</dbReference>
<evidence type="ECO:0000256" key="2">
    <source>
        <dbReference type="ARBA" id="ARBA00005003"/>
    </source>
</evidence>
<evidence type="ECO:0000256" key="4">
    <source>
        <dbReference type="ARBA" id="ARBA00012041"/>
    </source>
</evidence>
<dbReference type="InterPro" id="IPR050214">
    <property type="entry name" value="Cys_Synth/Cystath_Beta-Synth"/>
</dbReference>
<keyword evidence="14" id="KW-1185">Reference proteome</keyword>
<evidence type="ECO:0000256" key="5">
    <source>
        <dbReference type="ARBA" id="ARBA00022898"/>
    </source>
</evidence>
<dbReference type="InterPro" id="IPR005857">
    <property type="entry name" value="Cysta_beta_synth"/>
</dbReference>
<feature type="domain" description="CBS" evidence="12">
    <location>
        <begin position="345"/>
        <end position="403"/>
    </location>
</feature>
<protein>
    <recommendedName>
        <fullName evidence="8 10">Cystathionine beta-synthase</fullName>
        <ecNumber evidence="4 10">4.2.1.22</ecNumber>
    </recommendedName>
</protein>
<evidence type="ECO:0000259" key="12">
    <source>
        <dbReference type="PROSITE" id="PS51371"/>
    </source>
</evidence>
<dbReference type="InterPro" id="IPR001216">
    <property type="entry name" value="P-phosphate_BS"/>
</dbReference>
<keyword evidence="5" id="KW-0663">Pyridoxal phosphate</keyword>
<evidence type="ECO:0000313" key="13">
    <source>
        <dbReference type="EMBL" id="GAA5526267.1"/>
    </source>
</evidence>
<evidence type="ECO:0000313" key="14">
    <source>
        <dbReference type="Proteomes" id="UP001428290"/>
    </source>
</evidence>
<proteinExistence type="inferred from homology"/>
<dbReference type="InterPro" id="IPR000644">
    <property type="entry name" value="CBS_dom"/>
</dbReference>
<comment type="pathway">
    <text evidence="2">Amino-acid biosynthesis; L-cysteine biosynthesis; L-cysteine from L-homocysteine and L-serine: step 1/2.</text>
</comment>
<evidence type="ECO:0000256" key="8">
    <source>
        <dbReference type="ARBA" id="ARBA00026192"/>
    </source>
</evidence>
<dbReference type="Gene3D" id="3.10.580.10">
    <property type="entry name" value="CBS-domain"/>
    <property type="match status" value="1"/>
</dbReference>
<organism evidence="13 14">
    <name type="scientific">Herpetosiphon gulosus</name>
    <dbReference type="NCBI Taxonomy" id="1973496"/>
    <lineage>
        <taxon>Bacteria</taxon>
        <taxon>Bacillati</taxon>
        <taxon>Chloroflexota</taxon>
        <taxon>Chloroflexia</taxon>
        <taxon>Herpetosiphonales</taxon>
        <taxon>Herpetosiphonaceae</taxon>
        <taxon>Herpetosiphon</taxon>
    </lineage>
</organism>
<dbReference type="EMBL" id="BAABRU010000001">
    <property type="protein sequence ID" value="GAA5526267.1"/>
    <property type="molecule type" value="Genomic_DNA"/>
</dbReference>
<evidence type="ECO:0000256" key="7">
    <source>
        <dbReference type="ARBA" id="ARBA00023239"/>
    </source>
</evidence>
<accession>A0ABP9WSS5</accession>
<keyword evidence="6 11" id="KW-0129">CBS domain</keyword>
<dbReference type="SUPFAM" id="SSF53686">
    <property type="entry name" value="Tryptophan synthase beta subunit-like PLP-dependent enzymes"/>
    <property type="match status" value="1"/>
</dbReference>
<dbReference type="Proteomes" id="UP001428290">
    <property type="component" value="Unassembled WGS sequence"/>
</dbReference>
<comment type="catalytic activity">
    <reaction evidence="9">
        <text>L-homocysteine + L-serine = L,L-cystathionine + H2O</text>
        <dbReference type="Rhea" id="RHEA:10112"/>
        <dbReference type="ChEBI" id="CHEBI:15377"/>
        <dbReference type="ChEBI" id="CHEBI:33384"/>
        <dbReference type="ChEBI" id="CHEBI:58161"/>
        <dbReference type="ChEBI" id="CHEBI:58199"/>
        <dbReference type="EC" id="4.2.1.22"/>
    </reaction>
</comment>
<comment type="caution">
    <text evidence="13">The sequence shown here is derived from an EMBL/GenBank/DDBJ whole genome shotgun (WGS) entry which is preliminary data.</text>
</comment>
<evidence type="ECO:0000256" key="3">
    <source>
        <dbReference type="ARBA" id="ARBA00007103"/>
    </source>
</evidence>
<dbReference type="Pfam" id="PF00571">
    <property type="entry name" value="CBS"/>
    <property type="match status" value="2"/>
</dbReference>
<evidence type="ECO:0000256" key="10">
    <source>
        <dbReference type="NCBIfam" id="TIGR01137"/>
    </source>
</evidence>
<dbReference type="PANTHER" id="PTHR10314">
    <property type="entry name" value="CYSTATHIONINE BETA-SYNTHASE"/>
    <property type="match status" value="1"/>
</dbReference>
<dbReference type="RefSeq" id="WP_345719922.1">
    <property type="nucleotide sequence ID" value="NZ_BAABRU010000001.1"/>
</dbReference>
<evidence type="ECO:0000256" key="6">
    <source>
        <dbReference type="ARBA" id="ARBA00023122"/>
    </source>
</evidence>
<dbReference type="Pfam" id="PF00291">
    <property type="entry name" value="PALP"/>
    <property type="match status" value="1"/>
</dbReference>
<sequence>MTETATMAMPQIHDTILDAIGNTPLVRLNRVNRGVRAQVLAKVEYMNPGGSVKDRIGIAMIEDAERSGRLKPGGTIVEPTSGNTGAGLAIAAAIRGYKTIFVMPDKMSDEKIRYLRALGAKVVITPTAVEPDDPRSYYSVSKRLAEETPNAILAGQYWNQANPEAHYRTTGPEIWRQTAGKIDAFIAGMGTGGTISGTAKFLKEQNPNIQVVGIDPVGSLYTEYFRTGQLGPAFGYKVEGVGEDFLPTTMHFQYVDDVVQVGDKESFVMTRRMVREEGLFVGGSCGMAVAGAMRWLRAQNWDESKTAVILLPDSGVRYISKIFSDDWMRENGFLESEPISQLLDIRPRSVISAKATHTVAQVIQDMKANDISQMPVVRDDGTLVGLITEVDLLDYLLSGAGQMDHQISDIVSSAVATVGPDTSIDALTEVFSRGQVGVVVDESEVVRGIITKIDMIDYLANKA</sequence>
<comment type="cofactor">
    <cofactor evidence="1">
        <name>pyridoxal 5'-phosphate</name>
        <dbReference type="ChEBI" id="CHEBI:597326"/>
    </cofactor>
</comment>
<dbReference type="NCBIfam" id="TIGR01137">
    <property type="entry name" value="cysta_beta"/>
    <property type="match status" value="1"/>
</dbReference>
<dbReference type="PROSITE" id="PS51371">
    <property type="entry name" value="CBS"/>
    <property type="match status" value="1"/>
</dbReference>
<reference evidence="13 14" key="1">
    <citation type="submission" date="2024-02" db="EMBL/GenBank/DDBJ databases">
        <title>Herpetosiphon gulosus NBRC 112829.</title>
        <authorList>
            <person name="Ichikawa N."/>
            <person name="Katano-Makiyama Y."/>
            <person name="Hidaka K."/>
        </authorList>
    </citation>
    <scope>NUCLEOTIDE SEQUENCE [LARGE SCALE GENOMIC DNA]</scope>
    <source>
        <strain evidence="13 14">NBRC 112829</strain>
    </source>
</reference>
<dbReference type="InterPro" id="IPR001926">
    <property type="entry name" value="TrpB-like_PALP"/>
</dbReference>
<dbReference type="SUPFAM" id="SSF54631">
    <property type="entry name" value="CBS-domain pair"/>
    <property type="match status" value="1"/>
</dbReference>